<dbReference type="Proteomes" id="UP001160390">
    <property type="component" value="Unassembled WGS sequence"/>
</dbReference>
<protein>
    <submittedName>
        <fullName evidence="1">Uncharacterized protein</fullName>
    </submittedName>
</protein>
<name>A0AA35LNR2_9HYPO</name>
<sequence>MLGTLHSVRYGVIIYTGFMYDAKGLIGSSILTSNAGILYSKNYAFSTTDVDLLALVDLGGTQDDCTLSGKQRISPTEAVGYHKDSDTNLGTFLSEYAKK</sequence>
<evidence type="ECO:0000313" key="1">
    <source>
        <dbReference type="EMBL" id="CAI6014062.1"/>
    </source>
</evidence>
<organism evidence="1 2">
    <name type="scientific">Clonostachys chloroleuca</name>
    <dbReference type="NCBI Taxonomy" id="1926264"/>
    <lineage>
        <taxon>Eukaryota</taxon>
        <taxon>Fungi</taxon>
        <taxon>Dikarya</taxon>
        <taxon>Ascomycota</taxon>
        <taxon>Pezizomycotina</taxon>
        <taxon>Sordariomycetes</taxon>
        <taxon>Hypocreomycetidae</taxon>
        <taxon>Hypocreales</taxon>
        <taxon>Bionectriaceae</taxon>
        <taxon>Clonostachys</taxon>
    </lineage>
</organism>
<keyword evidence="2" id="KW-1185">Reference proteome</keyword>
<dbReference type="AlphaFoldDB" id="A0AA35LNR2"/>
<dbReference type="EMBL" id="CABFNP030000423">
    <property type="protein sequence ID" value="CAI6014062.1"/>
    <property type="molecule type" value="Genomic_DNA"/>
</dbReference>
<proteinExistence type="predicted"/>
<gene>
    <name evidence="1" type="ORF">CCHLO57077_00017794</name>
</gene>
<accession>A0AA35LNR2</accession>
<reference evidence="1" key="1">
    <citation type="submission" date="2023-01" db="EMBL/GenBank/DDBJ databases">
        <authorList>
            <person name="Piombo E."/>
        </authorList>
    </citation>
    <scope>NUCLEOTIDE SEQUENCE</scope>
</reference>
<comment type="caution">
    <text evidence="1">The sequence shown here is derived from an EMBL/GenBank/DDBJ whole genome shotgun (WGS) entry which is preliminary data.</text>
</comment>
<evidence type="ECO:0000313" key="2">
    <source>
        <dbReference type="Proteomes" id="UP001160390"/>
    </source>
</evidence>